<dbReference type="Proteomes" id="UP000195062">
    <property type="component" value="Unassembled WGS sequence"/>
</dbReference>
<proteinExistence type="predicted"/>
<sequence>MGVIGTVAEVVREGMPYRDEQYRTGVAARGAKRAAKSVSFGRQAPRRSDS</sequence>
<evidence type="ECO:0000313" key="1">
    <source>
        <dbReference type="EMBL" id="OUE04506.1"/>
    </source>
</evidence>
<gene>
    <name evidence="1" type="ORF">CMMCAS07_06140</name>
</gene>
<reference evidence="1 2" key="1">
    <citation type="submission" date="2016-08" db="EMBL/GenBank/DDBJ databases">
        <title>Genome sequence of Clavibacter michiganensis subsp. michiganensis strain CASJ007.</title>
        <authorList>
            <person name="Thapa S.P."/>
            <person name="Coaker G."/>
        </authorList>
    </citation>
    <scope>NUCLEOTIDE SEQUENCE [LARGE SCALE GENOMIC DNA]</scope>
    <source>
        <strain evidence="1">CASJ007</strain>
    </source>
</reference>
<dbReference type="AlphaFoldDB" id="A0A251XM50"/>
<organism evidence="1 2">
    <name type="scientific">Clavibacter michiganensis subsp. michiganensis</name>
    <dbReference type="NCBI Taxonomy" id="33013"/>
    <lineage>
        <taxon>Bacteria</taxon>
        <taxon>Bacillati</taxon>
        <taxon>Actinomycetota</taxon>
        <taxon>Actinomycetes</taxon>
        <taxon>Micrococcales</taxon>
        <taxon>Microbacteriaceae</taxon>
        <taxon>Clavibacter</taxon>
    </lineage>
</organism>
<keyword evidence="2" id="KW-1185">Reference proteome</keyword>
<comment type="caution">
    <text evidence="1">The sequence shown here is derived from an EMBL/GenBank/DDBJ whole genome shotgun (WGS) entry which is preliminary data.</text>
</comment>
<name>A0A251XM50_CLAMM</name>
<dbReference type="EMBL" id="MDHH01000001">
    <property type="protein sequence ID" value="OUE04506.1"/>
    <property type="molecule type" value="Genomic_DNA"/>
</dbReference>
<protein>
    <submittedName>
        <fullName evidence="1">Uncharacterized protein</fullName>
    </submittedName>
</protein>
<accession>A0A251XM50</accession>
<evidence type="ECO:0000313" key="2">
    <source>
        <dbReference type="Proteomes" id="UP000195062"/>
    </source>
</evidence>